<dbReference type="SUPFAM" id="SSF103473">
    <property type="entry name" value="MFS general substrate transporter"/>
    <property type="match status" value="1"/>
</dbReference>
<feature type="transmembrane region" description="Helical" evidence="6">
    <location>
        <begin position="330"/>
        <end position="348"/>
    </location>
</feature>
<evidence type="ECO:0000313" key="11">
    <source>
        <dbReference type="Proteomes" id="UP000646877"/>
    </source>
</evidence>
<feature type="transmembrane region" description="Helical" evidence="6">
    <location>
        <begin position="44"/>
        <end position="64"/>
    </location>
</feature>
<gene>
    <name evidence="9" type="ORF">F9Y85_21125</name>
    <name evidence="10" type="ORF">R5H13_00775</name>
</gene>
<dbReference type="InterPro" id="IPR001958">
    <property type="entry name" value="Tet-R_TetA/multi-R_MdtG-like"/>
</dbReference>
<dbReference type="EMBL" id="CP137578">
    <property type="protein sequence ID" value="WOX28849.1"/>
    <property type="molecule type" value="Genomic_DNA"/>
</dbReference>
<comment type="subcellular location">
    <subcellularLocation>
        <location evidence="1">Endomembrane system</location>
        <topology evidence="1">Multi-pass membrane protein</topology>
    </subcellularLocation>
</comment>
<dbReference type="GeneID" id="98334160"/>
<dbReference type="InterPro" id="IPR020846">
    <property type="entry name" value="MFS_dom"/>
</dbReference>
<accession>A0A8I2HBS8</accession>
<dbReference type="Proteomes" id="UP000646877">
    <property type="component" value="Unassembled WGS sequence"/>
</dbReference>
<evidence type="ECO:0000256" key="2">
    <source>
        <dbReference type="ARBA" id="ARBA00022448"/>
    </source>
</evidence>
<dbReference type="GO" id="GO:0005886">
    <property type="term" value="C:plasma membrane"/>
    <property type="evidence" value="ECO:0007669"/>
    <property type="project" value="TreeGrafter"/>
</dbReference>
<dbReference type="PANTHER" id="PTHR23501">
    <property type="entry name" value="MAJOR FACILITATOR SUPERFAMILY"/>
    <property type="match status" value="1"/>
</dbReference>
<dbReference type="RefSeq" id="WP_017219316.1">
    <property type="nucleotide sequence ID" value="NZ_CBCSDF010000022.1"/>
</dbReference>
<dbReference type="CDD" id="cd17473">
    <property type="entry name" value="MFS_arabinose_efflux_permease_like"/>
    <property type="match status" value="1"/>
</dbReference>
<dbReference type="PANTHER" id="PTHR23501:SF191">
    <property type="entry name" value="VACUOLAR BASIC AMINO ACID TRANSPORTER 4"/>
    <property type="match status" value="1"/>
</dbReference>
<feature type="transmembrane region" description="Helical" evidence="6">
    <location>
        <begin position="237"/>
        <end position="259"/>
    </location>
</feature>
<feature type="transmembrane region" description="Helical" evidence="6">
    <location>
        <begin position="271"/>
        <end position="289"/>
    </location>
</feature>
<feature type="transmembrane region" description="Helical" evidence="6">
    <location>
        <begin position="139"/>
        <end position="158"/>
    </location>
</feature>
<sequence length="391" mass="42494">MNQTRLATWFLLLASTMTVLASATLAPALPAMTVAFSGIEHAAFWTKMTLALPGLVIALCAPIAGSLVDKWNSQKLLVNALILFVLSGGLGYYWQDSLWLILGSRAMMGVAVAFIMVSGTTIAGRYFEGPKFSQFMGLQAAFGGFGGVLFLALAGFLAEQHWTWVFAIYSLALLVLPGVWLWVKVPPVSLPPQTQSLPSSWMNRTFLLCCTLALVEIIVLYGLTIHLPFYLSAQQASASTIGLVIAGFLFAMSCVSMGYGRVRQYLNIKQAHLVGWLIVATGFSLLGFVNTFSSIVCASFVIGAGLGLIRPNLVVWLFEFVPPPMRGKAMGIMTTCYFTGQFISPVLFEPMIASLGFQLFFIYLAMTIASVAVLVAGIYLLNQKTWLKQLD</sequence>
<feature type="transmembrane region" description="Helical" evidence="6">
    <location>
        <begin position="360"/>
        <end position="381"/>
    </location>
</feature>
<keyword evidence="5 6" id="KW-0472">Membrane</keyword>
<dbReference type="PROSITE" id="PS50850">
    <property type="entry name" value="MFS"/>
    <property type="match status" value="1"/>
</dbReference>
<organism evidence="9 11">
    <name type="scientific">Pseudoalteromonas maricaloris</name>
    <dbReference type="NCBI Taxonomy" id="184924"/>
    <lineage>
        <taxon>Bacteria</taxon>
        <taxon>Pseudomonadati</taxon>
        <taxon>Pseudomonadota</taxon>
        <taxon>Gammaproteobacteria</taxon>
        <taxon>Alteromonadales</taxon>
        <taxon>Pseudoalteromonadaceae</taxon>
        <taxon>Pseudoalteromonas</taxon>
    </lineage>
</organism>
<feature type="domain" description="Major facilitator superfamily (MFS) profile" evidence="8">
    <location>
        <begin position="7"/>
        <end position="385"/>
    </location>
</feature>
<dbReference type="GO" id="GO:0022857">
    <property type="term" value="F:transmembrane transporter activity"/>
    <property type="evidence" value="ECO:0007669"/>
    <property type="project" value="InterPro"/>
</dbReference>
<feature type="transmembrane region" description="Helical" evidence="6">
    <location>
        <begin position="106"/>
        <end position="127"/>
    </location>
</feature>
<evidence type="ECO:0000256" key="1">
    <source>
        <dbReference type="ARBA" id="ARBA00004127"/>
    </source>
</evidence>
<evidence type="ECO:0000313" key="12">
    <source>
        <dbReference type="Proteomes" id="UP001304419"/>
    </source>
</evidence>
<dbReference type="EMBL" id="WEIA01000019">
    <property type="protein sequence ID" value="NLR23776.1"/>
    <property type="molecule type" value="Genomic_DNA"/>
</dbReference>
<dbReference type="PRINTS" id="PR01035">
    <property type="entry name" value="TCRTETA"/>
</dbReference>
<dbReference type="GO" id="GO:0012505">
    <property type="term" value="C:endomembrane system"/>
    <property type="evidence" value="ECO:0007669"/>
    <property type="project" value="UniProtKB-SubCell"/>
</dbReference>
<evidence type="ECO:0000256" key="3">
    <source>
        <dbReference type="ARBA" id="ARBA00022692"/>
    </source>
</evidence>
<feature type="signal peptide" evidence="7">
    <location>
        <begin position="1"/>
        <end position="21"/>
    </location>
</feature>
<keyword evidence="3 6" id="KW-0812">Transmembrane</keyword>
<name>A0A8I2HBS8_9GAMM</name>
<evidence type="ECO:0000313" key="10">
    <source>
        <dbReference type="EMBL" id="WOX28849.1"/>
    </source>
</evidence>
<keyword evidence="7" id="KW-0732">Signal</keyword>
<dbReference type="Pfam" id="PF07690">
    <property type="entry name" value="MFS_1"/>
    <property type="match status" value="1"/>
</dbReference>
<dbReference type="InterPro" id="IPR011701">
    <property type="entry name" value="MFS"/>
</dbReference>
<evidence type="ECO:0000313" key="9">
    <source>
        <dbReference type="EMBL" id="NLR23776.1"/>
    </source>
</evidence>
<keyword evidence="4 6" id="KW-1133">Transmembrane helix</keyword>
<feature type="chain" id="PRO_5044460631" evidence="7">
    <location>
        <begin position="22"/>
        <end position="391"/>
    </location>
</feature>
<dbReference type="AlphaFoldDB" id="A0A8I2HBS8"/>
<feature type="transmembrane region" description="Helical" evidence="6">
    <location>
        <begin position="76"/>
        <end position="94"/>
    </location>
</feature>
<evidence type="ECO:0000256" key="7">
    <source>
        <dbReference type="SAM" id="SignalP"/>
    </source>
</evidence>
<dbReference type="InterPro" id="IPR036259">
    <property type="entry name" value="MFS_trans_sf"/>
</dbReference>
<keyword evidence="12" id="KW-1185">Reference proteome</keyword>
<proteinExistence type="predicted"/>
<evidence type="ECO:0000256" key="6">
    <source>
        <dbReference type="SAM" id="Phobius"/>
    </source>
</evidence>
<evidence type="ECO:0000256" key="5">
    <source>
        <dbReference type="ARBA" id="ARBA00023136"/>
    </source>
</evidence>
<reference evidence="9" key="1">
    <citation type="submission" date="2019-10" db="EMBL/GenBank/DDBJ databases">
        <authorList>
            <person name="Paulsen S."/>
        </authorList>
    </citation>
    <scope>NUCLEOTIDE SEQUENCE</scope>
    <source>
        <strain evidence="9">LMG 19692</strain>
    </source>
</reference>
<evidence type="ECO:0000256" key="4">
    <source>
        <dbReference type="ARBA" id="ARBA00022989"/>
    </source>
</evidence>
<reference evidence="10 12" key="2">
    <citation type="submission" date="2023-10" db="EMBL/GenBank/DDBJ databases">
        <title>To unveil natural product biosynthetic capacity in Pseudoalteromonas.</title>
        <authorList>
            <person name="Wang J."/>
        </authorList>
    </citation>
    <scope>NUCLEOTIDE SEQUENCE [LARGE SCALE GENOMIC DNA]</scope>
    <source>
        <strain evidence="10 12">DSM 15914</strain>
    </source>
</reference>
<feature type="transmembrane region" description="Helical" evidence="6">
    <location>
        <begin position="206"/>
        <end position="231"/>
    </location>
</feature>
<dbReference type="Proteomes" id="UP001304419">
    <property type="component" value="Chromosome 1"/>
</dbReference>
<dbReference type="Gene3D" id="1.20.1250.20">
    <property type="entry name" value="MFS general substrate transporter like domains"/>
    <property type="match status" value="1"/>
</dbReference>
<protein>
    <submittedName>
        <fullName evidence="9">MFS transporter</fullName>
    </submittedName>
</protein>
<evidence type="ECO:0000259" key="8">
    <source>
        <dbReference type="PROSITE" id="PS50850"/>
    </source>
</evidence>
<feature type="transmembrane region" description="Helical" evidence="6">
    <location>
        <begin position="295"/>
        <end position="318"/>
    </location>
</feature>
<feature type="transmembrane region" description="Helical" evidence="6">
    <location>
        <begin position="164"/>
        <end position="185"/>
    </location>
</feature>
<keyword evidence="2" id="KW-0813">Transport</keyword>